<keyword evidence="5" id="KW-0862">Zinc</keyword>
<feature type="domain" description="Cas12f1-like TNB" evidence="9">
    <location>
        <begin position="287"/>
        <end position="355"/>
    </location>
</feature>
<keyword evidence="3" id="KW-0815">Transposition</keyword>
<dbReference type="GO" id="GO:0046872">
    <property type="term" value="F:metal ion binding"/>
    <property type="evidence" value="ECO:0007669"/>
    <property type="project" value="UniProtKB-KW"/>
</dbReference>
<dbReference type="NCBIfam" id="TIGR01766">
    <property type="entry name" value="IS200/IS605 family accessory protein TnpB-like domain"/>
    <property type="match status" value="1"/>
</dbReference>
<dbReference type="InterPro" id="IPR001959">
    <property type="entry name" value="Transposase"/>
</dbReference>
<dbReference type="InterPro" id="IPR021027">
    <property type="entry name" value="Transposase_put_HTH"/>
</dbReference>
<evidence type="ECO:0000256" key="7">
    <source>
        <dbReference type="ARBA" id="ARBA00023172"/>
    </source>
</evidence>
<evidence type="ECO:0000259" key="8">
    <source>
        <dbReference type="Pfam" id="PF01385"/>
    </source>
</evidence>
<dbReference type="AlphaFoldDB" id="A0A1Z3CE76"/>
<dbReference type="GO" id="GO:0032196">
    <property type="term" value="P:transposition"/>
    <property type="evidence" value="ECO:0007669"/>
    <property type="project" value="UniProtKB-KW"/>
</dbReference>
<keyword evidence="6" id="KW-0238">DNA-binding</keyword>
<name>A0A1Z3CE76_FUSNP</name>
<feature type="domain" description="Transposase putative helix-turn-helix" evidence="10">
    <location>
        <begin position="1"/>
        <end position="46"/>
    </location>
</feature>
<comment type="similarity">
    <text evidence="2">In the N-terminal section; belongs to the transposase 2 family.</text>
</comment>
<feature type="domain" description="Probable transposase IS891/IS1136/IS1341" evidence="8">
    <location>
        <begin position="163"/>
        <end position="275"/>
    </location>
</feature>
<dbReference type="GO" id="GO:0006310">
    <property type="term" value="P:DNA recombination"/>
    <property type="evidence" value="ECO:0007669"/>
    <property type="project" value="UniProtKB-KW"/>
</dbReference>
<dbReference type="GO" id="GO:0003677">
    <property type="term" value="F:DNA binding"/>
    <property type="evidence" value="ECO:0007669"/>
    <property type="project" value="UniProtKB-KW"/>
</dbReference>
<evidence type="ECO:0000313" key="12">
    <source>
        <dbReference type="Proteomes" id="UP000196759"/>
    </source>
</evidence>
<evidence type="ECO:0000313" key="11">
    <source>
        <dbReference type="EMBL" id="ASC01907.1"/>
    </source>
</evidence>
<dbReference type="RefSeq" id="WP_088336583.1">
    <property type="nucleotide sequence ID" value="NZ_CP021934.1"/>
</dbReference>
<dbReference type="NCBIfam" id="NF038281">
    <property type="entry name" value="IS200_TnpB"/>
    <property type="match status" value="1"/>
</dbReference>
<dbReference type="NCBIfam" id="NF040570">
    <property type="entry name" value="guided_TnpB"/>
    <property type="match status" value="1"/>
</dbReference>
<protein>
    <submittedName>
        <fullName evidence="11">Transposase</fullName>
    </submittedName>
</protein>
<evidence type="ECO:0000256" key="3">
    <source>
        <dbReference type="ARBA" id="ARBA00022578"/>
    </source>
</evidence>
<organism evidence="11 12">
    <name type="scientific">Fusobacterium nucleatum subsp. polymorphum</name>
    <name type="common">Fusobacterium polymorphum</name>
    <dbReference type="NCBI Taxonomy" id="76857"/>
    <lineage>
        <taxon>Bacteria</taxon>
        <taxon>Fusobacteriati</taxon>
        <taxon>Fusobacteriota</taxon>
        <taxon>Fusobacteriia</taxon>
        <taxon>Fusobacteriales</taxon>
        <taxon>Fusobacteriaceae</taxon>
        <taxon>Fusobacterium</taxon>
    </lineage>
</organism>
<keyword evidence="7" id="KW-0233">DNA recombination</keyword>
<evidence type="ECO:0000256" key="5">
    <source>
        <dbReference type="ARBA" id="ARBA00022833"/>
    </source>
</evidence>
<dbReference type="InterPro" id="IPR053522">
    <property type="entry name" value="RNA-guided_endonuclease_TnpB"/>
</dbReference>
<keyword evidence="12" id="KW-1185">Reference proteome</keyword>
<evidence type="ECO:0000259" key="9">
    <source>
        <dbReference type="Pfam" id="PF07282"/>
    </source>
</evidence>
<sequence length="367" mass="43022">MEKAYKFRFYPTKTQIKILNSTFGCVRYVYNHFLGLKQKLYSTEKKSMSYNQCSKELTVLKKEKEWLKDVDKFSLQNSLKDLDKAYKNFFSGKGYPRFKSKKDNRKSYRTNYTNNNIEFLDKWIKVPKLGKLKIRDRMKPQGRIISATITQAPSGKYYISLCCTDVEAEKLKSTNKNVGIDLGIKDFVLTSDETLIENPKYLQKSLNKLAILQRKLSRKPKGSSNRNKARIKVARLFEKISNQRKDFLQRLSTDLIRKYDIICIEDLQVKNMVRNHKLARNIVDVSWSEFNRMLEYKAKWYKRTIVKVDKFFASSQICNCCGNKNEEVKDLSIREWTCPVCGAVHNRDINAAKNILKEGLRLLKESA</sequence>
<gene>
    <name evidence="11" type="ORF">CBG50_00360</name>
</gene>
<dbReference type="Pfam" id="PF07282">
    <property type="entry name" value="Cas12f1-like_TNB"/>
    <property type="match status" value="1"/>
</dbReference>
<evidence type="ECO:0000256" key="1">
    <source>
        <dbReference type="ARBA" id="ARBA00008761"/>
    </source>
</evidence>
<dbReference type="InterPro" id="IPR051399">
    <property type="entry name" value="RNA-guided_DNA_endo/Transpos"/>
</dbReference>
<dbReference type="Pfam" id="PF12323">
    <property type="entry name" value="HTH_OrfB_IS605"/>
    <property type="match status" value="1"/>
</dbReference>
<dbReference type="Proteomes" id="UP000196759">
    <property type="component" value="Chromosome"/>
</dbReference>
<evidence type="ECO:0000256" key="4">
    <source>
        <dbReference type="ARBA" id="ARBA00022723"/>
    </source>
</evidence>
<comment type="similarity">
    <text evidence="1">In the C-terminal section; belongs to the transposase 35 family.</text>
</comment>
<evidence type="ECO:0000256" key="6">
    <source>
        <dbReference type="ARBA" id="ARBA00023125"/>
    </source>
</evidence>
<keyword evidence="4" id="KW-0479">Metal-binding</keyword>
<dbReference type="Pfam" id="PF01385">
    <property type="entry name" value="OrfB_IS605"/>
    <property type="match status" value="1"/>
</dbReference>
<proteinExistence type="inferred from homology"/>
<dbReference type="InterPro" id="IPR010095">
    <property type="entry name" value="Cas12f1-like_TNB"/>
</dbReference>
<dbReference type="PANTHER" id="PTHR30405:SF25">
    <property type="entry name" value="RNA-GUIDED DNA ENDONUCLEASE INSQ-RELATED"/>
    <property type="match status" value="1"/>
</dbReference>
<accession>A0A1Z3CE76</accession>
<evidence type="ECO:0000256" key="2">
    <source>
        <dbReference type="ARBA" id="ARBA00011044"/>
    </source>
</evidence>
<evidence type="ECO:0000259" key="10">
    <source>
        <dbReference type="Pfam" id="PF12323"/>
    </source>
</evidence>
<dbReference type="EMBL" id="CP021934">
    <property type="protein sequence ID" value="ASC01907.1"/>
    <property type="molecule type" value="Genomic_DNA"/>
</dbReference>
<dbReference type="PANTHER" id="PTHR30405">
    <property type="entry name" value="TRANSPOSASE"/>
    <property type="match status" value="1"/>
</dbReference>
<reference evidence="11 12" key="1">
    <citation type="submission" date="2017-06" db="EMBL/GenBank/DDBJ databases">
        <title>Draft genome sequence of Fusobacterium nucleatum subsp. polymorphum KCOM 1260 (=ChDC F218).</title>
        <authorList>
            <person name="Kook J.-K."/>
            <person name="Park S.-N."/>
            <person name="Lim Y.K."/>
            <person name="Roh H."/>
        </authorList>
    </citation>
    <scope>NUCLEOTIDE SEQUENCE [LARGE SCALE GENOMIC DNA]</scope>
    <source>
        <strain evidence="12">KCOM 1260 (ChDC F218)</strain>
    </source>
</reference>